<organism evidence="1 2">
    <name type="scientific">Citrus unshiu</name>
    <name type="common">Satsuma mandarin</name>
    <name type="synonym">Citrus nobilis var. unshiu</name>
    <dbReference type="NCBI Taxonomy" id="55188"/>
    <lineage>
        <taxon>Eukaryota</taxon>
        <taxon>Viridiplantae</taxon>
        <taxon>Streptophyta</taxon>
        <taxon>Embryophyta</taxon>
        <taxon>Tracheophyta</taxon>
        <taxon>Spermatophyta</taxon>
        <taxon>Magnoliopsida</taxon>
        <taxon>eudicotyledons</taxon>
        <taxon>Gunneridae</taxon>
        <taxon>Pentapetalae</taxon>
        <taxon>rosids</taxon>
        <taxon>malvids</taxon>
        <taxon>Sapindales</taxon>
        <taxon>Rutaceae</taxon>
        <taxon>Aurantioideae</taxon>
        <taxon>Citrus</taxon>
    </lineage>
</organism>
<evidence type="ECO:0000313" key="2">
    <source>
        <dbReference type="Proteomes" id="UP000236630"/>
    </source>
</evidence>
<evidence type="ECO:0000313" key="1">
    <source>
        <dbReference type="EMBL" id="GAY41628.1"/>
    </source>
</evidence>
<dbReference type="Proteomes" id="UP000236630">
    <property type="component" value="Unassembled WGS sequence"/>
</dbReference>
<accession>A0A2H5NN76</accession>
<name>A0A2H5NN76_CITUN</name>
<protein>
    <submittedName>
        <fullName evidence="1">Uncharacterized protein</fullName>
    </submittedName>
</protein>
<keyword evidence="2" id="KW-1185">Reference proteome</keyword>
<gene>
    <name evidence="1" type="ORF">CUMW_060890</name>
</gene>
<dbReference type="EMBL" id="BDQV01000014">
    <property type="protein sequence ID" value="GAY41628.1"/>
    <property type="molecule type" value="Genomic_DNA"/>
</dbReference>
<comment type="caution">
    <text evidence="1">The sequence shown here is derived from an EMBL/GenBank/DDBJ whole genome shotgun (WGS) entry which is preliminary data.</text>
</comment>
<proteinExistence type="predicted"/>
<sequence length="49" mass="5473">MCISQHRNSAATWLKNASSILEKVDLKLSMNCFLCLTSNSCCKIHSPIM</sequence>
<dbReference type="AlphaFoldDB" id="A0A2H5NN76"/>
<reference evidence="1 2" key="1">
    <citation type="journal article" date="2017" name="Front. Genet.">
        <title>Draft sequencing of the heterozygous diploid genome of Satsuma (Citrus unshiu Marc.) using a hybrid assembly approach.</title>
        <authorList>
            <person name="Shimizu T."/>
            <person name="Tanizawa Y."/>
            <person name="Mochizuki T."/>
            <person name="Nagasaki H."/>
            <person name="Yoshioka T."/>
            <person name="Toyoda A."/>
            <person name="Fujiyama A."/>
            <person name="Kaminuma E."/>
            <person name="Nakamura Y."/>
        </authorList>
    </citation>
    <scope>NUCLEOTIDE SEQUENCE [LARGE SCALE GENOMIC DNA]</scope>
    <source>
        <strain evidence="2">cv. Miyagawa wase</strain>
    </source>
</reference>